<dbReference type="InterPro" id="IPR035234">
    <property type="entry name" value="IgGFc-bd_N"/>
</dbReference>
<dbReference type="PANTHER" id="PTHR46534:SF1">
    <property type="entry name" value="IGGFC-BINDING PROTEIN N-TERMINAL DOMAIN-CONTAINING PROTEIN"/>
    <property type="match status" value="1"/>
</dbReference>
<organism evidence="4 5">
    <name type="scientific">Holothuria leucospilota</name>
    <name type="common">Black long sea cucumber</name>
    <name type="synonym">Mertensiothuria leucospilota</name>
    <dbReference type="NCBI Taxonomy" id="206669"/>
    <lineage>
        <taxon>Eukaryota</taxon>
        <taxon>Metazoa</taxon>
        <taxon>Echinodermata</taxon>
        <taxon>Eleutherozoa</taxon>
        <taxon>Echinozoa</taxon>
        <taxon>Holothuroidea</taxon>
        <taxon>Aspidochirotacea</taxon>
        <taxon>Aspidochirotida</taxon>
        <taxon>Holothuriidae</taxon>
        <taxon>Holothuria</taxon>
    </lineage>
</organism>
<keyword evidence="1" id="KW-0677">Repeat</keyword>
<evidence type="ECO:0000259" key="3">
    <source>
        <dbReference type="PROSITE" id="PS50825"/>
    </source>
</evidence>
<dbReference type="EMBL" id="JAIZAY010000010">
    <property type="protein sequence ID" value="KAJ8034604.1"/>
    <property type="molecule type" value="Genomic_DNA"/>
</dbReference>
<evidence type="ECO:0000256" key="1">
    <source>
        <dbReference type="ARBA" id="ARBA00022737"/>
    </source>
</evidence>
<sequence length="523" mass="57823">MTSSYTGLLLLEILLVLPSLQASQDFAYVFSLLENEYSSSFTGGNLYMVSTSSDRVTNGEVVLPSLDKSIPFTIEPEGSAVVNLPYGAEPIGTELEDSTIFIKSDQHIYVYGHNTEYHSGDSFYPLPLPSLGQEYIVVTSNGPYSSHYPTFSVTSIYEDTRVFVYFNTQHGSYNSTVPQEVNLQSLSTYVWSLSFDFSGTKITSNKPISVSSGHEEANFDGNRDHIIEVIPPVNSWGKLFALTAFHERTARYLLKVVAAYPETVITLVPSGVTYNVPLWDDLEIEVPFTSPLLIESNQPVLITALFKTNPSMTVIPAIEQAIRGPITFYALPGTASYITVWTSFNDCYQVLLDDEIVPWEVVLADVTSGCLLQAEVSTGRHTISHYSSEEATFVGIVYGYDNDQYNSYAHPLPYKVLKEGGNIEDKTAPTITLCHSVPVEVNGDSRKNTTSVTWLEPRASDEEGMCLNTASDWSPGDLFPFGNTTVTYVFTDVNGNQAECSFEVIVHGNSHHKTFPVEPFIKT</sequence>
<dbReference type="Pfam" id="PF17517">
    <property type="entry name" value="IgGFc_binding"/>
    <property type="match status" value="1"/>
</dbReference>
<dbReference type="Pfam" id="PF02494">
    <property type="entry name" value="HYR"/>
    <property type="match status" value="1"/>
</dbReference>
<keyword evidence="2" id="KW-0732">Signal</keyword>
<comment type="caution">
    <text evidence="4">The sequence shown here is derived from an EMBL/GenBank/DDBJ whole genome shotgun (WGS) entry which is preliminary data.</text>
</comment>
<feature type="chain" id="PRO_5040379319" evidence="2">
    <location>
        <begin position="23"/>
        <end position="523"/>
    </location>
</feature>
<accession>A0A9Q1H635</accession>
<dbReference type="PROSITE" id="PS50825">
    <property type="entry name" value="HYR"/>
    <property type="match status" value="1"/>
</dbReference>
<gene>
    <name evidence="4" type="ORF">HOLleu_21511</name>
</gene>
<dbReference type="Proteomes" id="UP001152320">
    <property type="component" value="Chromosome 10"/>
</dbReference>
<evidence type="ECO:0000256" key="2">
    <source>
        <dbReference type="SAM" id="SignalP"/>
    </source>
</evidence>
<feature type="signal peptide" evidence="2">
    <location>
        <begin position="1"/>
        <end position="22"/>
    </location>
</feature>
<reference evidence="4" key="1">
    <citation type="submission" date="2021-10" db="EMBL/GenBank/DDBJ databases">
        <title>Tropical sea cucumber genome reveals ecological adaptation and Cuvierian tubules defense mechanism.</title>
        <authorList>
            <person name="Chen T."/>
        </authorList>
    </citation>
    <scope>NUCLEOTIDE SEQUENCE</scope>
    <source>
        <strain evidence="4">Nanhai2018</strain>
        <tissue evidence="4">Muscle</tissue>
    </source>
</reference>
<keyword evidence="5" id="KW-1185">Reference proteome</keyword>
<evidence type="ECO:0000313" key="4">
    <source>
        <dbReference type="EMBL" id="KAJ8034604.1"/>
    </source>
</evidence>
<dbReference type="OrthoDB" id="5945029at2759"/>
<proteinExistence type="predicted"/>
<feature type="domain" description="HYR" evidence="3">
    <location>
        <begin position="424"/>
        <end position="508"/>
    </location>
</feature>
<protein>
    <submittedName>
        <fullName evidence="4">IgGFc-binding protein</fullName>
    </submittedName>
</protein>
<evidence type="ECO:0000313" key="5">
    <source>
        <dbReference type="Proteomes" id="UP001152320"/>
    </source>
</evidence>
<dbReference type="AlphaFoldDB" id="A0A9Q1H635"/>
<dbReference type="InterPro" id="IPR003410">
    <property type="entry name" value="HYR_dom"/>
</dbReference>
<name>A0A9Q1H635_HOLLE</name>
<dbReference type="PANTHER" id="PTHR46534">
    <property type="entry name" value="IGGFC_BINDING DOMAIN-CONTAINING PROTEIN"/>
    <property type="match status" value="1"/>
</dbReference>